<dbReference type="InterPro" id="IPR054728">
    <property type="entry name" value="RsmB-like_ferredoxin"/>
</dbReference>
<dbReference type="EMBL" id="JACBAZ010000004">
    <property type="protein sequence ID" value="NWK56027.1"/>
    <property type="molecule type" value="Genomic_DNA"/>
</dbReference>
<name>A0A851GLT0_9BACT</name>
<comment type="subcellular location">
    <subcellularLocation>
        <location evidence="2">Cytoplasm</location>
    </subcellularLocation>
</comment>
<feature type="active site" description="Nucleophile" evidence="13">
    <location>
        <position position="369"/>
    </location>
</feature>
<feature type="binding site" evidence="13">
    <location>
        <position position="270"/>
    </location>
    <ligand>
        <name>S-adenosyl-L-methionine</name>
        <dbReference type="ChEBI" id="CHEBI:59789"/>
    </ligand>
</feature>
<dbReference type="PRINTS" id="PR02008">
    <property type="entry name" value="RCMTFAMILY"/>
</dbReference>
<evidence type="ECO:0000256" key="9">
    <source>
        <dbReference type="ARBA" id="ARBA00022884"/>
    </source>
</evidence>
<feature type="binding site" evidence="13">
    <location>
        <begin position="246"/>
        <end position="252"/>
    </location>
    <ligand>
        <name>S-adenosyl-L-methionine</name>
        <dbReference type="ChEBI" id="CHEBI:59789"/>
    </ligand>
</feature>
<dbReference type="GO" id="GO:0003723">
    <property type="term" value="F:RNA binding"/>
    <property type="evidence" value="ECO:0007669"/>
    <property type="project" value="UniProtKB-UniRule"/>
</dbReference>
<proteinExistence type="inferred from homology"/>
<evidence type="ECO:0000256" key="4">
    <source>
        <dbReference type="ARBA" id="ARBA00022490"/>
    </source>
</evidence>
<dbReference type="Gene3D" id="3.30.70.1170">
    <property type="entry name" value="Sun protein, domain 3"/>
    <property type="match status" value="1"/>
</dbReference>
<dbReference type="InterPro" id="IPR029063">
    <property type="entry name" value="SAM-dependent_MTases_sf"/>
</dbReference>
<dbReference type="InterPro" id="IPR004573">
    <property type="entry name" value="rRNA_ssu_MeTfrase_B"/>
</dbReference>
<evidence type="ECO:0000313" key="16">
    <source>
        <dbReference type="Proteomes" id="UP000557872"/>
    </source>
</evidence>
<dbReference type="AlphaFoldDB" id="A0A851GLT0"/>
<evidence type="ECO:0000256" key="3">
    <source>
        <dbReference type="ARBA" id="ARBA00012140"/>
    </source>
</evidence>
<dbReference type="SUPFAM" id="SSF48013">
    <property type="entry name" value="NusB-like"/>
    <property type="match status" value="1"/>
</dbReference>
<evidence type="ECO:0000259" key="14">
    <source>
        <dbReference type="PROSITE" id="PS51686"/>
    </source>
</evidence>
<dbReference type="Gene3D" id="3.40.50.150">
    <property type="entry name" value="Vaccinia Virus protein VP39"/>
    <property type="match status" value="1"/>
</dbReference>
<dbReference type="InterPro" id="IPR001678">
    <property type="entry name" value="MeTrfase_RsmB-F_NOP2_dom"/>
</dbReference>
<dbReference type="GO" id="GO:0008649">
    <property type="term" value="F:rRNA methyltransferase activity"/>
    <property type="evidence" value="ECO:0007669"/>
    <property type="project" value="InterPro"/>
</dbReference>
<keyword evidence="16" id="KW-1185">Reference proteome</keyword>
<evidence type="ECO:0000256" key="8">
    <source>
        <dbReference type="ARBA" id="ARBA00022691"/>
    </source>
</evidence>
<dbReference type="SUPFAM" id="SSF53335">
    <property type="entry name" value="S-adenosyl-L-methionine-dependent methyltransferases"/>
    <property type="match status" value="1"/>
</dbReference>
<comment type="caution">
    <text evidence="15">The sequence shown here is derived from an EMBL/GenBank/DDBJ whole genome shotgun (WGS) entry which is preliminary data.</text>
</comment>
<dbReference type="EC" id="2.1.1.176" evidence="3"/>
<dbReference type="GO" id="GO:0005737">
    <property type="term" value="C:cytoplasm"/>
    <property type="evidence" value="ECO:0007669"/>
    <property type="project" value="UniProtKB-SubCell"/>
</dbReference>
<keyword evidence="9 13" id="KW-0694">RNA-binding</keyword>
<dbReference type="CDD" id="cd02440">
    <property type="entry name" value="AdoMet_MTases"/>
    <property type="match status" value="1"/>
</dbReference>
<dbReference type="PANTHER" id="PTHR22807">
    <property type="entry name" value="NOP2 YEAST -RELATED NOL1/NOP2/FMU SUN DOMAIN-CONTAINING"/>
    <property type="match status" value="1"/>
</dbReference>
<dbReference type="Gene3D" id="1.10.940.10">
    <property type="entry name" value="NusB-like"/>
    <property type="match status" value="1"/>
</dbReference>
<dbReference type="PROSITE" id="PS51686">
    <property type="entry name" value="SAM_MT_RSMB_NOP"/>
    <property type="match status" value="1"/>
</dbReference>
<evidence type="ECO:0000256" key="1">
    <source>
        <dbReference type="ARBA" id="ARBA00002724"/>
    </source>
</evidence>
<keyword evidence="5" id="KW-0698">rRNA processing</keyword>
<evidence type="ECO:0000256" key="7">
    <source>
        <dbReference type="ARBA" id="ARBA00022679"/>
    </source>
</evidence>
<feature type="domain" description="SAM-dependent MTase RsmB/NOP-type" evidence="14">
    <location>
        <begin position="155"/>
        <end position="419"/>
    </location>
</feature>
<dbReference type="Pfam" id="PF01029">
    <property type="entry name" value="NusB"/>
    <property type="match status" value="1"/>
</dbReference>
<accession>A0A851GLT0</accession>
<evidence type="ECO:0000313" key="15">
    <source>
        <dbReference type="EMBL" id="NWK56027.1"/>
    </source>
</evidence>
<sequence length="419" mass="46862">MSSQATNVRRAAVSALRAWAKGHAYMDSLIERHATRNHLSRQDRALLQSIVSSVLRNRRLLDHWIGKLRRGKLDHETRDILRVGVAQLLLLGIADHAAVNETVNCGKAPVRGLINAVLRQAITRRKRLMEELDDLPPAVRLSHPDWLYKRWSKTYGKKEADSLMAWNNLPAPTLARVNPLKEGAREAVESYDHAKPVDGLENYFEIDGPPPGDWMKEGYVYIQDPATRHCVDLLNPQAGESILDACAAPGGKSALIAAAMHNQGELLCTDSNSKRLPRLETNLERLGIDIAAVQAHDWTQTAPEEWLGKFDAILLDVPCSNSGVMRRRLDARWRLRGENIVELTGIQSQILANALPCLKPGGRLVYSTCSIEPEENSDLIRTFLTSHPEWQIEEEHQALPFRDGSDGAYAARISRIPSY</sequence>
<protein>
    <recommendedName>
        <fullName evidence="3">16S rRNA (cytosine(967)-C(5))-methyltransferase</fullName>
        <ecNumber evidence="3">2.1.1.176</ecNumber>
    </recommendedName>
    <alternativeName>
        <fullName evidence="10">16S rRNA m5C967 methyltransferase</fullName>
    </alternativeName>
    <alternativeName>
        <fullName evidence="11">rRNA (cytosine-C(5)-)-methyltransferase RsmB</fullName>
    </alternativeName>
</protein>
<evidence type="ECO:0000256" key="2">
    <source>
        <dbReference type="ARBA" id="ARBA00004496"/>
    </source>
</evidence>
<dbReference type="Pfam" id="PF22458">
    <property type="entry name" value="RsmF-B_ferredox"/>
    <property type="match status" value="1"/>
</dbReference>
<evidence type="ECO:0000256" key="13">
    <source>
        <dbReference type="PROSITE-ProRule" id="PRU01023"/>
    </source>
</evidence>
<dbReference type="PANTHER" id="PTHR22807:SF53">
    <property type="entry name" value="RIBOSOMAL RNA SMALL SUBUNIT METHYLTRANSFERASE B-RELATED"/>
    <property type="match status" value="1"/>
</dbReference>
<gene>
    <name evidence="15" type="primary">rsmB</name>
    <name evidence="15" type="ORF">HW115_10425</name>
</gene>
<evidence type="ECO:0000256" key="12">
    <source>
        <dbReference type="ARBA" id="ARBA00047283"/>
    </source>
</evidence>
<dbReference type="InterPro" id="IPR023267">
    <property type="entry name" value="RCMT"/>
</dbReference>
<organism evidence="15 16">
    <name type="scientific">Oceaniferula marina</name>
    <dbReference type="NCBI Taxonomy" id="2748318"/>
    <lineage>
        <taxon>Bacteria</taxon>
        <taxon>Pseudomonadati</taxon>
        <taxon>Verrucomicrobiota</taxon>
        <taxon>Verrucomicrobiia</taxon>
        <taxon>Verrucomicrobiales</taxon>
        <taxon>Verrucomicrobiaceae</taxon>
        <taxon>Oceaniferula</taxon>
    </lineage>
</organism>
<evidence type="ECO:0000256" key="10">
    <source>
        <dbReference type="ARBA" id="ARBA00030399"/>
    </source>
</evidence>
<keyword evidence="7 13" id="KW-0808">Transferase</keyword>
<reference evidence="15 16" key="1">
    <citation type="submission" date="2020-07" db="EMBL/GenBank/DDBJ databases">
        <title>Roseicoccus Jingziensis gen. nov., sp. nov., isolated from coastal seawater.</title>
        <authorList>
            <person name="Feng X."/>
        </authorList>
    </citation>
    <scope>NUCLEOTIDE SEQUENCE [LARGE SCALE GENOMIC DNA]</scope>
    <source>
        <strain evidence="15 16">N1E253</strain>
    </source>
</reference>
<dbReference type="GO" id="GO:0006355">
    <property type="term" value="P:regulation of DNA-templated transcription"/>
    <property type="evidence" value="ECO:0007669"/>
    <property type="project" value="InterPro"/>
</dbReference>
<comment type="catalytic activity">
    <reaction evidence="12">
        <text>cytidine(967) in 16S rRNA + S-adenosyl-L-methionine = 5-methylcytidine(967) in 16S rRNA + S-adenosyl-L-homocysteine + H(+)</text>
        <dbReference type="Rhea" id="RHEA:42748"/>
        <dbReference type="Rhea" id="RHEA-COMP:10219"/>
        <dbReference type="Rhea" id="RHEA-COMP:10220"/>
        <dbReference type="ChEBI" id="CHEBI:15378"/>
        <dbReference type="ChEBI" id="CHEBI:57856"/>
        <dbReference type="ChEBI" id="CHEBI:59789"/>
        <dbReference type="ChEBI" id="CHEBI:74483"/>
        <dbReference type="ChEBI" id="CHEBI:82748"/>
        <dbReference type="EC" id="2.1.1.176"/>
    </reaction>
</comment>
<comment type="similarity">
    <text evidence="13">Belongs to the class I-like SAM-binding methyltransferase superfamily. RsmB/NOP family.</text>
</comment>
<evidence type="ECO:0000256" key="11">
    <source>
        <dbReference type="ARBA" id="ARBA00031088"/>
    </source>
</evidence>
<dbReference type="InterPro" id="IPR006027">
    <property type="entry name" value="NusB_RsmB_TIM44"/>
</dbReference>
<dbReference type="InterPro" id="IPR049560">
    <property type="entry name" value="MeTrfase_RsmB-F_NOP2_cat"/>
</dbReference>
<evidence type="ECO:0000256" key="6">
    <source>
        <dbReference type="ARBA" id="ARBA00022603"/>
    </source>
</evidence>
<keyword evidence="4" id="KW-0963">Cytoplasm</keyword>
<dbReference type="NCBIfam" id="TIGR00563">
    <property type="entry name" value="rsmB"/>
    <property type="match status" value="1"/>
</dbReference>
<keyword evidence="8 13" id="KW-0949">S-adenosyl-L-methionine</keyword>
<dbReference type="InterPro" id="IPR035926">
    <property type="entry name" value="NusB-like_sf"/>
</dbReference>
<feature type="binding site" evidence="13">
    <location>
        <position position="316"/>
    </location>
    <ligand>
        <name>S-adenosyl-L-methionine</name>
        <dbReference type="ChEBI" id="CHEBI:59789"/>
    </ligand>
</feature>
<evidence type="ECO:0000256" key="5">
    <source>
        <dbReference type="ARBA" id="ARBA00022552"/>
    </source>
</evidence>
<keyword evidence="6 13" id="KW-0489">Methyltransferase</keyword>
<comment type="function">
    <text evidence="1">Specifically methylates the cytosine at position 967 (m5C967) of 16S rRNA.</text>
</comment>
<dbReference type="RefSeq" id="WP_178932643.1">
    <property type="nucleotide sequence ID" value="NZ_JACBAZ010000004.1"/>
</dbReference>
<dbReference type="Proteomes" id="UP000557872">
    <property type="component" value="Unassembled WGS sequence"/>
</dbReference>
<dbReference type="Pfam" id="PF01189">
    <property type="entry name" value="Methyltr_RsmB-F"/>
    <property type="match status" value="1"/>
</dbReference>
<feature type="binding site" evidence="13">
    <location>
        <position position="297"/>
    </location>
    <ligand>
        <name>S-adenosyl-L-methionine</name>
        <dbReference type="ChEBI" id="CHEBI:59789"/>
    </ligand>
</feature>